<dbReference type="PANTHER" id="PTHR43630">
    <property type="entry name" value="POLY-BETA-1,6-N-ACETYL-D-GLUCOSAMINE SYNTHASE"/>
    <property type="match status" value="1"/>
</dbReference>
<feature type="transmembrane region" description="Helical" evidence="4">
    <location>
        <begin position="407"/>
        <end position="429"/>
    </location>
</feature>
<feature type="transmembrane region" description="Helical" evidence="4">
    <location>
        <begin position="331"/>
        <end position="353"/>
    </location>
</feature>
<evidence type="ECO:0000313" key="5">
    <source>
        <dbReference type="EMBL" id="ALS21847.1"/>
    </source>
</evidence>
<dbReference type="InterPro" id="IPR029044">
    <property type="entry name" value="Nucleotide-diphossugar_trans"/>
</dbReference>
<dbReference type="AlphaFoldDB" id="A0A0U2VQR3"/>
<keyword evidence="4" id="KW-0812">Transmembrane</keyword>
<gene>
    <name evidence="5" type="ORF">IJ22_14710</name>
</gene>
<protein>
    <submittedName>
        <fullName evidence="5">Poly-beta-1,6-N-acetyl-D-glucosamine synthase</fullName>
    </submittedName>
</protein>
<accession>A0A0U2VQR3</accession>
<reference evidence="5 6" key="2">
    <citation type="journal article" date="2016" name="Genome Announc.">
        <title>Complete Genome Sequences of Two Interactive Moderate Thermophiles, Paenibacillus napthalenovorans 32O-Y and Paenibacillus sp. 32O-W.</title>
        <authorList>
            <person name="Butler R.R.III."/>
            <person name="Wang J."/>
            <person name="Stark B.C."/>
            <person name="Pombert J.F."/>
        </authorList>
    </citation>
    <scope>NUCLEOTIDE SEQUENCE [LARGE SCALE GENOMIC DNA]</scope>
    <source>
        <strain evidence="5 6">32O-Y</strain>
    </source>
</reference>
<organism evidence="5 6">
    <name type="scientific">Paenibacillus naphthalenovorans</name>
    <dbReference type="NCBI Taxonomy" id="162209"/>
    <lineage>
        <taxon>Bacteria</taxon>
        <taxon>Bacillati</taxon>
        <taxon>Bacillota</taxon>
        <taxon>Bacilli</taxon>
        <taxon>Bacillales</taxon>
        <taxon>Paenibacillaceae</taxon>
        <taxon>Paenibacillus</taxon>
    </lineage>
</organism>
<dbReference type="PATRIC" id="fig|162209.4.peg.1559"/>
<dbReference type="STRING" id="162209.IJ22_14710"/>
<evidence type="ECO:0000256" key="1">
    <source>
        <dbReference type="ARBA" id="ARBA00006739"/>
    </source>
</evidence>
<keyword evidence="6" id="KW-1185">Reference proteome</keyword>
<dbReference type="CDD" id="cd06423">
    <property type="entry name" value="CESA_like"/>
    <property type="match status" value="1"/>
</dbReference>
<keyword evidence="2" id="KW-0328">Glycosyltransferase</keyword>
<keyword evidence="3" id="KW-0808">Transferase</keyword>
<dbReference type="KEGG" id="pnp:IJ22_14710"/>
<evidence type="ECO:0000256" key="3">
    <source>
        <dbReference type="ARBA" id="ARBA00022679"/>
    </source>
</evidence>
<dbReference type="SUPFAM" id="SSF53448">
    <property type="entry name" value="Nucleotide-diphospho-sugar transferases"/>
    <property type="match status" value="1"/>
</dbReference>
<evidence type="ECO:0000256" key="4">
    <source>
        <dbReference type="SAM" id="Phobius"/>
    </source>
</evidence>
<dbReference type="Gene3D" id="3.90.550.10">
    <property type="entry name" value="Spore Coat Polysaccharide Biosynthesis Protein SpsA, Chain A"/>
    <property type="match status" value="1"/>
</dbReference>
<dbReference type="PANTHER" id="PTHR43630:SF1">
    <property type="entry name" value="POLY-BETA-1,6-N-ACETYL-D-GLUCOSAMINE SYNTHASE"/>
    <property type="match status" value="1"/>
</dbReference>
<dbReference type="RefSeq" id="WP_062408201.1">
    <property type="nucleotide sequence ID" value="NZ_CP013652.1"/>
</dbReference>
<evidence type="ECO:0000256" key="2">
    <source>
        <dbReference type="ARBA" id="ARBA00022676"/>
    </source>
</evidence>
<feature type="transmembrane region" description="Helical" evidence="4">
    <location>
        <begin position="47"/>
        <end position="76"/>
    </location>
</feature>
<dbReference type="GO" id="GO:0016757">
    <property type="term" value="F:glycosyltransferase activity"/>
    <property type="evidence" value="ECO:0007669"/>
    <property type="project" value="UniProtKB-KW"/>
</dbReference>
<keyword evidence="4" id="KW-1133">Transmembrane helix</keyword>
<keyword evidence="4" id="KW-0472">Membrane</keyword>
<sequence length="440" mass="50330">MNKRLENRNLYISVLAKFILSHLFSLGWLFFSIWISQRWIMELGQIVSIPAAILIIAGIAYIPGYMNSFLVSSLLLDRQPPFKHQYPANDITVLITAHNEEKGIRDTLRQISCQDYEGSIHVLLVDNHSTDRTVQAAQDAAKEFGLSLQIIPEWNKGKHHALNKGLKYVNTPYMVTLDADTLLHKTALRFIVSRMLSAPKEVCAVAGTVLVRNSRDNMLSKLQEWDYFLAISSVKRLQGLYQQTLVAQGAFSLYKTEVVKEIGGWPDVIGEDIVLTWKCLKAGYKVYFEPLAVAFTTVPVSLDHFAKQRSRWARGMIEGLKTVKPWQQPNVFAKFLTGINFVMPFIDVSYTFFWIPGLILCFFGVFWIVGPLTLLVLPITLLSYFVLYQFQKNVFKSLGLRIRKNKLGFVLFVLGYQMLTSPIAVWGYLQEAFQLKRVWK</sequence>
<feature type="transmembrane region" description="Helical" evidence="4">
    <location>
        <begin position="12"/>
        <end position="35"/>
    </location>
</feature>
<dbReference type="Pfam" id="PF13641">
    <property type="entry name" value="Glyco_tranf_2_3"/>
    <property type="match status" value="1"/>
</dbReference>
<proteinExistence type="inferred from homology"/>
<dbReference type="Proteomes" id="UP000061660">
    <property type="component" value="Chromosome"/>
</dbReference>
<name>A0A0U2VQR3_9BACL</name>
<reference evidence="6" key="1">
    <citation type="submission" date="2015-12" db="EMBL/GenBank/DDBJ databases">
        <title>Complete genome sequences of two moderately thermophilic Paenibacillus species.</title>
        <authorList>
            <person name="Butler R.III."/>
            <person name="Wang J."/>
            <person name="Stark B.C."/>
            <person name="Pombert J.-F."/>
        </authorList>
    </citation>
    <scope>NUCLEOTIDE SEQUENCE [LARGE SCALE GENOMIC DNA]</scope>
    <source>
        <strain evidence="6">32O-Y</strain>
    </source>
</reference>
<dbReference type="OrthoDB" id="9766299at2"/>
<feature type="transmembrane region" description="Helical" evidence="4">
    <location>
        <begin position="365"/>
        <end position="387"/>
    </location>
</feature>
<dbReference type="EMBL" id="CP013652">
    <property type="protein sequence ID" value="ALS21847.1"/>
    <property type="molecule type" value="Genomic_DNA"/>
</dbReference>
<comment type="similarity">
    <text evidence="1">Belongs to the glycosyltransferase 2 family.</text>
</comment>
<evidence type="ECO:0000313" key="6">
    <source>
        <dbReference type="Proteomes" id="UP000061660"/>
    </source>
</evidence>